<accession>A0A2P5EIL2</accession>
<dbReference type="Proteomes" id="UP000237000">
    <property type="component" value="Unassembled WGS sequence"/>
</dbReference>
<feature type="compositionally biased region" description="Low complexity" evidence="1">
    <location>
        <begin position="33"/>
        <end position="44"/>
    </location>
</feature>
<keyword evidence="3" id="KW-1185">Reference proteome</keyword>
<sequence>MVMVMAIACSSACGVYYPQMNQMQNHLNDDDFSASSSPSYSSCAVDDDAQLPHPRTHLSSSASPSFSSSFHHQNYPSHHFPSSHSSSSSTFLSFSSSQNLNPSCHHHHHHPASSLLIYPSY</sequence>
<dbReference type="AlphaFoldDB" id="A0A2P5EIL2"/>
<feature type="compositionally biased region" description="Low complexity" evidence="1">
    <location>
        <begin position="59"/>
        <end position="70"/>
    </location>
</feature>
<proteinExistence type="predicted"/>
<name>A0A2P5EIL2_TREOI</name>
<protein>
    <submittedName>
        <fullName evidence="2">Uncharacterized protein</fullName>
    </submittedName>
</protein>
<dbReference type="InParanoid" id="A0A2P5EIL2"/>
<evidence type="ECO:0000313" key="2">
    <source>
        <dbReference type="EMBL" id="PON85379.1"/>
    </source>
</evidence>
<dbReference type="EMBL" id="JXTC01000148">
    <property type="protein sequence ID" value="PON85379.1"/>
    <property type="molecule type" value="Genomic_DNA"/>
</dbReference>
<organism evidence="2 3">
    <name type="scientific">Trema orientale</name>
    <name type="common">Charcoal tree</name>
    <name type="synonym">Celtis orientalis</name>
    <dbReference type="NCBI Taxonomy" id="63057"/>
    <lineage>
        <taxon>Eukaryota</taxon>
        <taxon>Viridiplantae</taxon>
        <taxon>Streptophyta</taxon>
        <taxon>Embryophyta</taxon>
        <taxon>Tracheophyta</taxon>
        <taxon>Spermatophyta</taxon>
        <taxon>Magnoliopsida</taxon>
        <taxon>eudicotyledons</taxon>
        <taxon>Gunneridae</taxon>
        <taxon>Pentapetalae</taxon>
        <taxon>rosids</taxon>
        <taxon>fabids</taxon>
        <taxon>Rosales</taxon>
        <taxon>Cannabaceae</taxon>
        <taxon>Trema</taxon>
    </lineage>
</organism>
<evidence type="ECO:0000256" key="1">
    <source>
        <dbReference type="SAM" id="MobiDB-lite"/>
    </source>
</evidence>
<comment type="caution">
    <text evidence="2">The sequence shown here is derived from an EMBL/GenBank/DDBJ whole genome shotgun (WGS) entry which is preliminary data.</text>
</comment>
<gene>
    <name evidence="2" type="ORF">TorRG33x02_187890</name>
</gene>
<evidence type="ECO:0000313" key="3">
    <source>
        <dbReference type="Proteomes" id="UP000237000"/>
    </source>
</evidence>
<feature type="region of interest" description="Disordered" evidence="1">
    <location>
        <begin position="27"/>
        <end position="112"/>
    </location>
</feature>
<feature type="compositionally biased region" description="Low complexity" evidence="1">
    <location>
        <begin position="77"/>
        <end position="97"/>
    </location>
</feature>
<reference evidence="3" key="1">
    <citation type="submission" date="2016-06" db="EMBL/GenBank/DDBJ databases">
        <title>Parallel loss of symbiosis genes in relatives of nitrogen-fixing non-legume Parasponia.</title>
        <authorList>
            <person name="Van Velzen R."/>
            <person name="Holmer R."/>
            <person name="Bu F."/>
            <person name="Rutten L."/>
            <person name="Van Zeijl A."/>
            <person name="Liu W."/>
            <person name="Santuari L."/>
            <person name="Cao Q."/>
            <person name="Sharma T."/>
            <person name="Shen D."/>
            <person name="Roswanjaya Y."/>
            <person name="Wardhani T."/>
            <person name="Kalhor M.S."/>
            <person name="Jansen J."/>
            <person name="Van den Hoogen J."/>
            <person name="Gungor B."/>
            <person name="Hartog M."/>
            <person name="Hontelez J."/>
            <person name="Verver J."/>
            <person name="Yang W.-C."/>
            <person name="Schijlen E."/>
            <person name="Repin R."/>
            <person name="Schilthuizen M."/>
            <person name="Schranz E."/>
            <person name="Heidstra R."/>
            <person name="Miyata K."/>
            <person name="Fedorova E."/>
            <person name="Kohlen W."/>
            <person name="Bisseling T."/>
            <person name="Smit S."/>
            <person name="Geurts R."/>
        </authorList>
    </citation>
    <scope>NUCLEOTIDE SEQUENCE [LARGE SCALE GENOMIC DNA]</scope>
    <source>
        <strain evidence="3">cv. RG33-2</strain>
    </source>
</reference>